<evidence type="ECO:0000313" key="4">
    <source>
        <dbReference type="Proteomes" id="UP001515480"/>
    </source>
</evidence>
<dbReference type="SMART" id="SM00185">
    <property type="entry name" value="ARM"/>
    <property type="match status" value="4"/>
</dbReference>
<reference evidence="3 4" key="1">
    <citation type="journal article" date="2024" name="Science">
        <title>Giant polyketide synthase enzymes in the biosynthesis of giant marine polyether toxins.</title>
        <authorList>
            <person name="Fallon T.R."/>
            <person name="Shende V.V."/>
            <person name="Wierzbicki I.H."/>
            <person name="Pendleton A.L."/>
            <person name="Watervoot N.F."/>
            <person name="Auber R.P."/>
            <person name="Gonzalez D.J."/>
            <person name="Wisecaver J.H."/>
            <person name="Moore B.S."/>
        </authorList>
    </citation>
    <scope>NUCLEOTIDE SEQUENCE [LARGE SCALE GENOMIC DNA]</scope>
    <source>
        <strain evidence="3 4">12B1</strain>
    </source>
</reference>
<name>A0AB34K3U9_PRYPA</name>
<organism evidence="3 4">
    <name type="scientific">Prymnesium parvum</name>
    <name type="common">Toxic golden alga</name>
    <dbReference type="NCBI Taxonomy" id="97485"/>
    <lineage>
        <taxon>Eukaryota</taxon>
        <taxon>Haptista</taxon>
        <taxon>Haptophyta</taxon>
        <taxon>Prymnesiophyceae</taxon>
        <taxon>Prymnesiales</taxon>
        <taxon>Prymnesiaceae</taxon>
        <taxon>Prymnesium</taxon>
    </lineage>
</organism>
<protein>
    <recommendedName>
        <fullName evidence="5">Armadillo repeat-containing protein 8</fullName>
    </recommendedName>
</protein>
<dbReference type="SUPFAM" id="SSF48371">
    <property type="entry name" value="ARM repeat"/>
    <property type="match status" value="1"/>
</dbReference>
<dbReference type="PROSITE" id="PS50176">
    <property type="entry name" value="ARM_REPEAT"/>
    <property type="match status" value="1"/>
</dbReference>
<gene>
    <name evidence="2" type="ORF">AB1Y20_000040</name>
    <name evidence="3" type="ORF">AB1Y20_000054</name>
</gene>
<dbReference type="InterPro" id="IPR000225">
    <property type="entry name" value="Armadillo"/>
</dbReference>
<evidence type="ECO:0000313" key="3">
    <source>
        <dbReference type="EMBL" id="KAL1529094.1"/>
    </source>
</evidence>
<feature type="repeat" description="ARM" evidence="1">
    <location>
        <begin position="125"/>
        <end position="168"/>
    </location>
</feature>
<keyword evidence="4" id="KW-1185">Reference proteome</keyword>
<dbReference type="PANTHER" id="PTHR23315:SF7">
    <property type="entry name" value="U-BOX DOMAIN-CONTAINING PROTEIN 4"/>
    <property type="match status" value="1"/>
</dbReference>
<dbReference type="Gene3D" id="1.25.10.10">
    <property type="entry name" value="Leucine-rich Repeat Variant"/>
    <property type="match status" value="1"/>
</dbReference>
<dbReference type="InterPro" id="IPR016024">
    <property type="entry name" value="ARM-type_fold"/>
</dbReference>
<dbReference type="EMBL" id="JBGBPQ010000001">
    <property type="protein sequence ID" value="KAL1529079.1"/>
    <property type="molecule type" value="Genomic_DNA"/>
</dbReference>
<dbReference type="PANTHER" id="PTHR23315">
    <property type="entry name" value="U BOX DOMAIN-CONTAINING"/>
    <property type="match status" value="1"/>
</dbReference>
<comment type="caution">
    <text evidence="3">The sequence shown here is derived from an EMBL/GenBank/DDBJ whole genome shotgun (WGS) entry which is preliminary data.</text>
</comment>
<dbReference type="EMBL" id="JBGBPQ010000001">
    <property type="protein sequence ID" value="KAL1529094.1"/>
    <property type="molecule type" value="Genomic_DNA"/>
</dbReference>
<evidence type="ECO:0000256" key="1">
    <source>
        <dbReference type="PROSITE-ProRule" id="PRU00259"/>
    </source>
</evidence>
<dbReference type="InterPro" id="IPR011989">
    <property type="entry name" value="ARM-like"/>
</dbReference>
<evidence type="ECO:0008006" key="5">
    <source>
        <dbReference type="Google" id="ProtNLM"/>
    </source>
</evidence>
<sequence>MKPKPKPTSTPEGEAEAEAAEAAALMAKAYIRALVYGTSDQKETAAQAFCLGGELHCYAFCPSEVASPLPWLLDAIPPLVALLAAECSPKQKEHAASALYGLARNPSNVFNPRDQPIADRIVAVGGLRPLVCLVESECNEETKVAAAGALQCCAYSDAHRTAIVYAGGVRALLHLARDGTIRQKEVAVMALGFLCFKHSGARTAILTLGGADVLTSLAQQGSPLSHEAAYALQNLQATPAQHSTR</sequence>
<proteinExistence type="predicted"/>
<dbReference type="Proteomes" id="UP001515480">
    <property type="component" value="Unassembled WGS sequence"/>
</dbReference>
<evidence type="ECO:0000313" key="2">
    <source>
        <dbReference type="EMBL" id="KAL1529079.1"/>
    </source>
</evidence>
<dbReference type="AlphaFoldDB" id="A0AB34K3U9"/>
<accession>A0AB34K3U9</accession>